<dbReference type="Proteomes" id="UP000054477">
    <property type="component" value="Unassembled WGS sequence"/>
</dbReference>
<sequence length="67" mass="7673">MIEVFSLSSRRRSGTARRAHLLSEWEWGKRRGEDVVLKAPVKFCWRLIVDSAEVLMPRGVEGGVFLT</sequence>
<name>A0A0C9WTK8_9AGAR</name>
<evidence type="ECO:0000313" key="2">
    <source>
        <dbReference type="Proteomes" id="UP000054477"/>
    </source>
</evidence>
<keyword evidence="2" id="KW-1185">Reference proteome</keyword>
<evidence type="ECO:0000313" key="1">
    <source>
        <dbReference type="EMBL" id="KIJ91633.1"/>
    </source>
</evidence>
<dbReference type="EMBL" id="KN838984">
    <property type="protein sequence ID" value="KIJ91633.1"/>
    <property type="molecule type" value="Genomic_DNA"/>
</dbReference>
<reference evidence="2" key="2">
    <citation type="submission" date="2015-01" db="EMBL/GenBank/DDBJ databases">
        <title>Evolutionary Origins and Diversification of the Mycorrhizal Mutualists.</title>
        <authorList>
            <consortium name="DOE Joint Genome Institute"/>
            <consortium name="Mycorrhizal Genomics Consortium"/>
            <person name="Kohler A."/>
            <person name="Kuo A."/>
            <person name="Nagy L.G."/>
            <person name="Floudas D."/>
            <person name="Copeland A."/>
            <person name="Barry K.W."/>
            <person name="Cichocki N."/>
            <person name="Veneault-Fourrey C."/>
            <person name="LaButti K."/>
            <person name="Lindquist E.A."/>
            <person name="Lipzen A."/>
            <person name="Lundell T."/>
            <person name="Morin E."/>
            <person name="Murat C."/>
            <person name="Riley R."/>
            <person name="Ohm R."/>
            <person name="Sun H."/>
            <person name="Tunlid A."/>
            <person name="Henrissat B."/>
            <person name="Grigoriev I.V."/>
            <person name="Hibbett D.S."/>
            <person name="Martin F."/>
        </authorList>
    </citation>
    <scope>NUCLEOTIDE SEQUENCE [LARGE SCALE GENOMIC DNA]</scope>
    <source>
        <strain evidence="2">LaAM-08-1</strain>
    </source>
</reference>
<accession>A0A0C9WTK8</accession>
<dbReference type="HOGENOM" id="CLU_2812795_0_0_1"/>
<protein>
    <submittedName>
        <fullName evidence="1">Uncharacterized protein</fullName>
    </submittedName>
</protein>
<organism evidence="1 2">
    <name type="scientific">Laccaria amethystina LaAM-08-1</name>
    <dbReference type="NCBI Taxonomy" id="1095629"/>
    <lineage>
        <taxon>Eukaryota</taxon>
        <taxon>Fungi</taxon>
        <taxon>Dikarya</taxon>
        <taxon>Basidiomycota</taxon>
        <taxon>Agaricomycotina</taxon>
        <taxon>Agaricomycetes</taxon>
        <taxon>Agaricomycetidae</taxon>
        <taxon>Agaricales</taxon>
        <taxon>Agaricineae</taxon>
        <taxon>Hydnangiaceae</taxon>
        <taxon>Laccaria</taxon>
    </lineage>
</organism>
<dbReference type="AlphaFoldDB" id="A0A0C9WTK8"/>
<proteinExistence type="predicted"/>
<reference evidence="1 2" key="1">
    <citation type="submission" date="2014-04" db="EMBL/GenBank/DDBJ databases">
        <authorList>
            <consortium name="DOE Joint Genome Institute"/>
            <person name="Kuo A."/>
            <person name="Kohler A."/>
            <person name="Nagy L.G."/>
            <person name="Floudas D."/>
            <person name="Copeland A."/>
            <person name="Barry K.W."/>
            <person name="Cichocki N."/>
            <person name="Veneault-Fourrey C."/>
            <person name="LaButti K."/>
            <person name="Lindquist E.A."/>
            <person name="Lipzen A."/>
            <person name="Lundell T."/>
            <person name="Morin E."/>
            <person name="Murat C."/>
            <person name="Sun H."/>
            <person name="Tunlid A."/>
            <person name="Henrissat B."/>
            <person name="Grigoriev I.V."/>
            <person name="Hibbett D.S."/>
            <person name="Martin F."/>
            <person name="Nordberg H.P."/>
            <person name="Cantor M.N."/>
            <person name="Hua S.X."/>
        </authorList>
    </citation>
    <scope>NUCLEOTIDE SEQUENCE [LARGE SCALE GENOMIC DNA]</scope>
    <source>
        <strain evidence="1 2">LaAM-08-1</strain>
    </source>
</reference>
<gene>
    <name evidence="1" type="ORF">K443DRAFT_475639</name>
</gene>